<reference evidence="8 9" key="1">
    <citation type="submission" date="2018-03" db="EMBL/GenBank/DDBJ databases">
        <title>Neisseria weixii sp. nov., isolated from the intestinal contents of Tibetan Plateau pika (Ochotona curzoniae) in Yushu, Qinghai Province, China.</title>
        <authorList>
            <person name="Gui Z."/>
        </authorList>
    </citation>
    <scope>NUCLEOTIDE SEQUENCE [LARGE SCALE GENOMIC DNA]</scope>
    <source>
        <strain evidence="8 9">ATCC 51483</strain>
    </source>
</reference>
<dbReference type="AlphaFoldDB" id="A0A2P7TXR6"/>
<evidence type="ECO:0000313" key="8">
    <source>
        <dbReference type="EMBL" id="PSJ79534.1"/>
    </source>
</evidence>
<evidence type="ECO:0000256" key="3">
    <source>
        <dbReference type="ARBA" id="ARBA00022578"/>
    </source>
</evidence>
<sequence>MTVLRFDAFVFGGGADLFGAVLPGNLPGLYLSESEGARYWLEVLAGLNNRGIKDILTACANGLAGFDEAVRSIFPQTGVQLCVTRQIRNSLRCVASKGQKAETQYTAKRRKRLWTDRKRNGAEIPESDTVMAQQTAAPVCLFPLPRNRTQTDLYDQCGRGGTPPVSEAGQNPRRIPQ</sequence>
<evidence type="ECO:0000256" key="1">
    <source>
        <dbReference type="ARBA" id="ARBA00002190"/>
    </source>
</evidence>
<comment type="caution">
    <text evidence="8">The sequence shown here is derived from an EMBL/GenBank/DDBJ whole genome shotgun (WGS) entry which is preliminary data.</text>
</comment>
<dbReference type="PANTHER" id="PTHR33217">
    <property type="entry name" value="TRANSPOSASE FOR INSERTION SEQUENCE ELEMENT IS1081"/>
    <property type="match status" value="1"/>
</dbReference>
<keyword evidence="6" id="KW-0814">Transposable element</keyword>
<dbReference type="GO" id="GO:0003677">
    <property type="term" value="F:DNA binding"/>
    <property type="evidence" value="ECO:0007669"/>
    <property type="project" value="UniProtKB-UniRule"/>
</dbReference>
<dbReference type="GO" id="GO:0006313">
    <property type="term" value="P:DNA transposition"/>
    <property type="evidence" value="ECO:0007669"/>
    <property type="project" value="UniProtKB-UniRule"/>
</dbReference>
<keyword evidence="3 6" id="KW-0815">Transposition</keyword>
<dbReference type="PANTHER" id="PTHR33217:SF8">
    <property type="entry name" value="MUTATOR FAMILY TRANSPOSASE"/>
    <property type="match status" value="1"/>
</dbReference>
<protein>
    <recommendedName>
        <fullName evidence="6">Mutator family transposase</fullName>
    </recommendedName>
</protein>
<organism evidence="8 9">
    <name type="scientific">Neisseria iguanae</name>
    <dbReference type="NCBI Taxonomy" id="90242"/>
    <lineage>
        <taxon>Bacteria</taxon>
        <taxon>Pseudomonadati</taxon>
        <taxon>Pseudomonadota</taxon>
        <taxon>Betaproteobacteria</taxon>
        <taxon>Neisseriales</taxon>
        <taxon>Neisseriaceae</taxon>
        <taxon>Neisseria</taxon>
    </lineage>
</organism>
<accession>A0A2P7TXR6</accession>
<keyword evidence="9" id="KW-1185">Reference proteome</keyword>
<evidence type="ECO:0000256" key="4">
    <source>
        <dbReference type="ARBA" id="ARBA00023125"/>
    </source>
</evidence>
<keyword evidence="4 6" id="KW-0238">DNA-binding</keyword>
<evidence type="ECO:0000313" key="9">
    <source>
        <dbReference type="Proteomes" id="UP000241868"/>
    </source>
</evidence>
<dbReference type="GO" id="GO:0004803">
    <property type="term" value="F:transposase activity"/>
    <property type="evidence" value="ECO:0007669"/>
    <property type="project" value="UniProtKB-UniRule"/>
</dbReference>
<proteinExistence type="inferred from homology"/>
<dbReference type="Proteomes" id="UP000241868">
    <property type="component" value="Unassembled WGS sequence"/>
</dbReference>
<evidence type="ECO:0000256" key="2">
    <source>
        <dbReference type="ARBA" id="ARBA00010961"/>
    </source>
</evidence>
<dbReference type="EMBL" id="PXYY01000097">
    <property type="protein sequence ID" value="PSJ79534.1"/>
    <property type="molecule type" value="Genomic_DNA"/>
</dbReference>
<dbReference type="Pfam" id="PF00872">
    <property type="entry name" value="Transposase_mut"/>
    <property type="match status" value="1"/>
</dbReference>
<keyword evidence="5 6" id="KW-0233">DNA recombination</keyword>
<evidence type="ECO:0000256" key="6">
    <source>
        <dbReference type="RuleBase" id="RU365089"/>
    </source>
</evidence>
<gene>
    <name evidence="8" type="ORF">C7N83_11600</name>
</gene>
<evidence type="ECO:0000256" key="7">
    <source>
        <dbReference type="SAM" id="MobiDB-lite"/>
    </source>
</evidence>
<evidence type="ECO:0000256" key="5">
    <source>
        <dbReference type="ARBA" id="ARBA00023172"/>
    </source>
</evidence>
<feature type="region of interest" description="Disordered" evidence="7">
    <location>
        <begin position="155"/>
        <end position="177"/>
    </location>
</feature>
<comment type="function">
    <text evidence="1 6">Required for the transposition of the insertion element.</text>
</comment>
<comment type="similarity">
    <text evidence="2 6">Belongs to the transposase mutator family.</text>
</comment>
<name>A0A2P7TXR6_9NEIS</name>
<dbReference type="OrthoDB" id="8574149at2"/>
<dbReference type="InterPro" id="IPR001207">
    <property type="entry name" value="Transposase_mutator"/>
</dbReference>